<accession>A0A9N9MK20</accession>
<dbReference type="AlphaFoldDB" id="A0A9N9MK20"/>
<evidence type="ECO:0000313" key="1">
    <source>
        <dbReference type="EMBL" id="CAG9764473.1"/>
    </source>
</evidence>
<proteinExistence type="predicted"/>
<protein>
    <submittedName>
        <fullName evidence="1">Uncharacterized protein</fullName>
    </submittedName>
</protein>
<keyword evidence="2" id="KW-1185">Reference proteome</keyword>
<dbReference type="PANTHER" id="PTHR46289">
    <property type="entry name" value="52 KDA REPRESSOR OF THE INHIBITOR OF THE PROTEIN KINASE-LIKE PROTEIN-RELATED"/>
    <property type="match status" value="1"/>
</dbReference>
<dbReference type="Proteomes" id="UP001152799">
    <property type="component" value="Chromosome 2"/>
</dbReference>
<evidence type="ECO:0000313" key="2">
    <source>
        <dbReference type="Proteomes" id="UP001152799"/>
    </source>
</evidence>
<dbReference type="EMBL" id="OU892278">
    <property type="protein sequence ID" value="CAG9764473.1"/>
    <property type="molecule type" value="Genomic_DNA"/>
</dbReference>
<organism evidence="1 2">
    <name type="scientific">Ceutorhynchus assimilis</name>
    <name type="common">cabbage seed weevil</name>
    <dbReference type="NCBI Taxonomy" id="467358"/>
    <lineage>
        <taxon>Eukaryota</taxon>
        <taxon>Metazoa</taxon>
        <taxon>Ecdysozoa</taxon>
        <taxon>Arthropoda</taxon>
        <taxon>Hexapoda</taxon>
        <taxon>Insecta</taxon>
        <taxon>Pterygota</taxon>
        <taxon>Neoptera</taxon>
        <taxon>Endopterygota</taxon>
        <taxon>Coleoptera</taxon>
        <taxon>Polyphaga</taxon>
        <taxon>Cucujiformia</taxon>
        <taxon>Curculionidae</taxon>
        <taxon>Ceutorhynchinae</taxon>
        <taxon>Ceutorhynchus</taxon>
    </lineage>
</organism>
<reference evidence="1" key="1">
    <citation type="submission" date="2022-01" db="EMBL/GenBank/DDBJ databases">
        <authorList>
            <person name="King R."/>
        </authorList>
    </citation>
    <scope>NUCLEOTIDE SEQUENCE</scope>
</reference>
<sequence>MAQSLINDIIAILLKKRNNVKSSFKLIFEEAEEMHKKINIPILVDRTNARQRHRPNYNTNNPVDNFRISNYIPLLDDVIEDLKFRFSSDLFTILEITELIPSNILKKADIIDYTATKNTIAKYLSQFTNECASKFGNIRKKLFLLETAKNLVAFNHGQR</sequence>
<gene>
    <name evidence="1" type="ORF">CEUTPL_LOCUS5113</name>
</gene>
<dbReference type="PANTHER" id="PTHR46289:SF14">
    <property type="entry name" value="DUF4371 DOMAIN-CONTAINING PROTEIN"/>
    <property type="match status" value="1"/>
</dbReference>
<dbReference type="InterPro" id="IPR052958">
    <property type="entry name" value="IFN-induced_PKR_regulator"/>
</dbReference>
<name>A0A9N9MK20_9CUCU</name>
<dbReference type="OrthoDB" id="6621209at2759"/>